<dbReference type="OrthoDB" id="9972728at2759"/>
<evidence type="ECO:0000256" key="3">
    <source>
        <dbReference type="ARBA" id="ARBA00022980"/>
    </source>
</evidence>
<dbReference type="InterPro" id="IPR036823">
    <property type="entry name" value="Ribosomal_uS7_dom_sf"/>
</dbReference>
<dbReference type="InterPro" id="IPR047988">
    <property type="entry name" value="Ribosomal_uS7m_fungi"/>
</dbReference>
<dbReference type="GO" id="GO:0005739">
    <property type="term" value="C:mitochondrion"/>
    <property type="evidence" value="ECO:0007669"/>
    <property type="project" value="UniProtKB-SubCell"/>
</dbReference>
<dbReference type="Gene3D" id="1.10.455.10">
    <property type="entry name" value="Ribosomal protein S7 domain"/>
    <property type="match status" value="1"/>
</dbReference>
<dbReference type="Proteomes" id="UP000799640">
    <property type="component" value="Unassembled WGS sequence"/>
</dbReference>
<dbReference type="InterPro" id="IPR000235">
    <property type="entry name" value="Ribosomal_uS7"/>
</dbReference>
<protein>
    <recommendedName>
        <fullName evidence="7">Small ribosomal subunit protein uS7m</fullName>
    </recommendedName>
</protein>
<evidence type="ECO:0000256" key="6">
    <source>
        <dbReference type="ARBA" id="ARBA00037226"/>
    </source>
</evidence>
<evidence type="ECO:0000313" key="10">
    <source>
        <dbReference type="Proteomes" id="UP000799640"/>
    </source>
</evidence>
<gene>
    <name evidence="9" type="ORF">EJ06DRAFT_493203</name>
</gene>
<comment type="function">
    <text evidence="6">Component of the mitochondrial ribosome (mitoribosome), a dedicated translation machinery responsible for the synthesis of mitochondrial genome-encoded proteins, including at least some of the essential transmembrane subunits of the mitochondrial respiratory chain. The mitoribosomes are attached to the mitochondrial inner membrane and translation products are cotranslationally integrated into the membrane.</text>
</comment>
<sequence>MARLRISPSCAFALPLRPRTQLPRWHSGRPSPVDQSFAPLRQFADSNASKPADGSSTDVLPSISEEAAAVAKATGRGGPDIEQGTPVQDVVKDDIEAQKHLPKVMLDELKAAKPTGSRSYSTSAFRREQLETTGSSDTGLESAVLDAVSAMGASSAKEMEAAGVKFGLPSLPLPPDANLHYRYHPVVQQVVGLLMRHGKKATAQRNVNLILAHLRTAPPPVFRADRPLAPGHPPPSHLPLNPVLYLTLAIDSAAPLMRIVQLRGAAGGGVSLPVPKPLNLRQRRRAAIRWIIDAAAKRRNHGSGKGMLAKRIAEEMIAVVEGRSSVWEKRNVLHKLGVSARANMSFSRTKRSMF</sequence>
<organism evidence="9 10">
    <name type="scientific">Trichodelitschia bisporula</name>
    <dbReference type="NCBI Taxonomy" id="703511"/>
    <lineage>
        <taxon>Eukaryota</taxon>
        <taxon>Fungi</taxon>
        <taxon>Dikarya</taxon>
        <taxon>Ascomycota</taxon>
        <taxon>Pezizomycotina</taxon>
        <taxon>Dothideomycetes</taxon>
        <taxon>Dothideomycetes incertae sedis</taxon>
        <taxon>Phaeotrichales</taxon>
        <taxon>Phaeotrichaceae</taxon>
        <taxon>Trichodelitschia</taxon>
    </lineage>
</organism>
<dbReference type="Pfam" id="PF00177">
    <property type="entry name" value="Ribosomal_S7"/>
    <property type="match status" value="1"/>
</dbReference>
<feature type="domain" description="Small ribosomal subunit protein uS7" evidence="8">
    <location>
        <begin position="182"/>
        <end position="341"/>
    </location>
</feature>
<dbReference type="PANTHER" id="PTHR11205">
    <property type="entry name" value="RIBOSOMAL PROTEIN S7"/>
    <property type="match status" value="1"/>
</dbReference>
<comment type="subcellular location">
    <subcellularLocation>
        <location evidence="1">Mitochondrion</location>
    </subcellularLocation>
</comment>
<proteinExistence type="inferred from homology"/>
<dbReference type="GO" id="GO:0005840">
    <property type="term" value="C:ribosome"/>
    <property type="evidence" value="ECO:0007669"/>
    <property type="project" value="UniProtKB-KW"/>
</dbReference>
<evidence type="ECO:0000256" key="4">
    <source>
        <dbReference type="ARBA" id="ARBA00023128"/>
    </source>
</evidence>
<dbReference type="CDD" id="cd14868">
    <property type="entry name" value="uS7_Mitochondria_Fungi"/>
    <property type="match status" value="1"/>
</dbReference>
<evidence type="ECO:0000256" key="1">
    <source>
        <dbReference type="ARBA" id="ARBA00004173"/>
    </source>
</evidence>
<dbReference type="GO" id="GO:0006412">
    <property type="term" value="P:translation"/>
    <property type="evidence" value="ECO:0007669"/>
    <property type="project" value="InterPro"/>
</dbReference>
<dbReference type="AlphaFoldDB" id="A0A6G1HXZ9"/>
<comment type="similarity">
    <text evidence="2">Belongs to the universal ribosomal protein uS7 family.</text>
</comment>
<name>A0A6G1HXZ9_9PEZI</name>
<evidence type="ECO:0000256" key="2">
    <source>
        <dbReference type="ARBA" id="ARBA00007151"/>
    </source>
</evidence>
<dbReference type="InterPro" id="IPR023798">
    <property type="entry name" value="Ribosomal_uS7_dom"/>
</dbReference>
<dbReference type="GO" id="GO:1990904">
    <property type="term" value="C:ribonucleoprotein complex"/>
    <property type="evidence" value="ECO:0007669"/>
    <property type="project" value="UniProtKB-KW"/>
</dbReference>
<keyword evidence="3 9" id="KW-0689">Ribosomal protein</keyword>
<keyword evidence="4" id="KW-0496">Mitochondrion</keyword>
<dbReference type="SUPFAM" id="SSF47973">
    <property type="entry name" value="Ribosomal protein S7"/>
    <property type="match status" value="1"/>
</dbReference>
<evidence type="ECO:0000256" key="5">
    <source>
        <dbReference type="ARBA" id="ARBA00023274"/>
    </source>
</evidence>
<keyword evidence="5" id="KW-0687">Ribonucleoprotein</keyword>
<accession>A0A6G1HXZ9</accession>
<evidence type="ECO:0000313" key="9">
    <source>
        <dbReference type="EMBL" id="KAF2400746.1"/>
    </source>
</evidence>
<evidence type="ECO:0000259" key="8">
    <source>
        <dbReference type="Pfam" id="PF00177"/>
    </source>
</evidence>
<evidence type="ECO:0000256" key="7">
    <source>
        <dbReference type="ARBA" id="ARBA00039306"/>
    </source>
</evidence>
<reference evidence="9" key="1">
    <citation type="journal article" date="2020" name="Stud. Mycol.">
        <title>101 Dothideomycetes genomes: a test case for predicting lifestyles and emergence of pathogens.</title>
        <authorList>
            <person name="Haridas S."/>
            <person name="Albert R."/>
            <person name="Binder M."/>
            <person name="Bloem J."/>
            <person name="Labutti K."/>
            <person name="Salamov A."/>
            <person name="Andreopoulos B."/>
            <person name="Baker S."/>
            <person name="Barry K."/>
            <person name="Bills G."/>
            <person name="Bluhm B."/>
            <person name="Cannon C."/>
            <person name="Castanera R."/>
            <person name="Culley D."/>
            <person name="Daum C."/>
            <person name="Ezra D."/>
            <person name="Gonzalez J."/>
            <person name="Henrissat B."/>
            <person name="Kuo A."/>
            <person name="Liang C."/>
            <person name="Lipzen A."/>
            <person name="Lutzoni F."/>
            <person name="Magnuson J."/>
            <person name="Mondo S."/>
            <person name="Nolan M."/>
            <person name="Ohm R."/>
            <person name="Pangilinan J."/>
            <person name="Park H.-J."/>
            <person name="Ramirez L."/>
            <person name="Alfaro M."/>
            <person name="Sun H."/>
            <person name="Tritt A."/>
            <person name="Yoshinaga Y."/>
            <person name="Zwiers L.-H."/>
            <person name="Turgeon B."/>
            <person name="Goodwin S."/>
            <person name="Spatafora J."/>
            <person name="Crous P."/>
            <person name="Grigoriev I."/>
        </authorList>
    </citation>
    <scope>NUCLEOTIDE SEQUENCE</scope>
    <source>
        <strain evidence="9">CBS 262.69</strain>
    </source>
</reference>
<dbReference type="FunFam" id="1.10.455.10:FF:000006">
    <property type="entry name" value="37S ribosomal protein S7, mitochondrial"/>
    <property type="match status" value="1"/>
</dbReference>
<keyword evidence="10" id="KW-1185">Reference proteome</keyword>
<dbReference type="EMBL" id="ML996694">
    <property type="protein sequence ID" value="KAF2400746.1"/>
    <property type="molecule type" value="Genomic_DNA"/>
</dbReference>